<proteinExistence type="inferred from homology"/>
<dbReference type="Pfam" id="PF20772">
    <property type="entry name" value="TACO1_YebC_N"/>
    <property type="match status" value="1"/>
</dbReference>
<dbReference type="InterPro" id="IPR017856">
    <property type="entry name" value="Integrase-like_N"/>
</dbReference>
<feature type="domain" description="TACO1/YebC-like second and third" evidence="2">
    <location>
        <begin position="118"/>
        <end position="282"/>
    </location>
</feature>
<dbReference type="Gene3D" id="3.30.70.980">
    <property type="match status" value="2"/>
</dbReference>
<feature type="non-terminal residue" evidence="4">
    <location>
        <position position="1"/>
    </location>
</feature>
<keyword evidence="5" id="KW-1185">Reference proteome</keyword>
<dbReference type="GO" id="GO:0005739">
    <property type="term" value="C:mitochondrion"/>
    <property type="evidence" value="ECO:0007669"/>
    <property type="project" value="TreeGrafter"/>
</dbReference>
<dbReference type="Gene3D" id="1.10.10.200">
    <property type="match status" value="1"/>
</dbReference>
<dbReference type="AlphaFoldDB" id="A0AAV5T1K6"/>
<comment type="similarity">
    <text evidence="1">Belongs to the TACO1 family.</text>
</comment>
<feature type="non-terminal residue" evidence="4">
    <location>
        <position position="285"/>
    </location>
</feature>
<dbReference type="PANTHER" id="PTHR12532:SF0">
    <property type="entry name" value="TRANSLATIONAL ACTIVATOR OF CYTOCHROME C OXIDASE 1"/>
    <property type="match status" value="1"/>
</dbReference>
<sequence>QTRVDQPNMLLSSIGRLSARPSVCTTLHRSISSTTIALKGHSKWQNIKATKGKNDLMKSQAMNSLLKKVTAATRKGGFDLKLNRDLAGLEQEFRAQGLPLDTFKTYVQRLKDKPEQPFRFEIIGPSGCFLIIETEAPNRSGINSTIQKYMNKTGGFRLAADSSAVLSWFDSKGVVRVDSVSKDGKAIPFEKAEEMGIELDCEQVELIEGEDGKSKFEMLCNPKHLTSVEEGLSSQGLVIEYSETEMRPKHPISLPETDQKQVEKFYEFLQEDEHVKQIFDNIQPD</sequence>
<dbReference type="EMBL" id="BTSX01000003">
    <property type="protein sequence ID" value="GMS89119.1"/>
    <property type="molecule type" value="Genomic_DNA"/>
</dbReference>
<evidence type="ECO:0000259" key="2">
    <source>
        <dbReference type="Pfam" id="PF01709"/>
    </source>
</evidence>
<evidence type="ECO:0000313" key="5">
    <source>
        <dbReference type="Proteomes" id="UP001432027"/>
    </source>
</evidence>
<evidence type="ECO:0000256" key="1">
    <source>
        <dbReference type="ARBA" id="ARBA00008724"/>
    </source>
</evidence>
<dbReference type="Proteomes" id="UP001432027">
    <property type="component" value="Unassembled WGS sequence"/>
</dbReference>
<dbReference type="InterPro" id="IPR002876">
    <property type="entry name" value="Transcrip_reg_TACO1-like"/>
</dbReference>
<dbReference type="InterPro" id="IPR048300">
    <property type="entry name" value="TACO1_YebC-like_2nd/3rd_dom"/>
</dbReference>
<gene>
    <name evidence="4" type="ORF">PENTCL1PPCAC_11294</name>
</gene>
<reference evidence="4" key="1">
    <citation type="submission" date="2023-10" db="EMBL/GenBank/DDBJ databases">
        <title>Genome assembly of Pristionchus species.</title>
        <authorList>
            <person name="Yoshida K."/>
            <person name="Sommer R.J."/>
        </authorList>
    </citation>
    <scope>NUCLEOTIDE SEQUENCE</scope>
    <source>
        <strain evidence="4">RS0144</strain>
    </source>
</reference>
<dbReference type="InterPro" id="IPR049083">
    <property type="entry name" value="TACO1_YebC_N"/>
</dbReference>
<protein>
    <submittedName>
        <fullName evidence="4">Uncharacterized protein</fullName>
    </submittedName>
</protein>
<dbReference type="PANTHER" id="PTHR12532">
    <property type="entry name" value="TRANSLATIONAL ACTIVATOR OF CYTOCHROME C OXIDASE 1"/>
    <property type="match status" value="1"/>
</dbReference>
<organism evidence="4 5">
    <name type="scientific">Pristionchus entomophagus</name>
    <dbReference type="NCBI Taxonomy" id="358040"/>
    <lineage>
        <taxon>Eukaryota</taxon>
        <taxon>Metazoa</taxon>
        <taxon>Ecdysozoa</taxon>
        <taxon>Nematoda</taxon>
        <taxon>Chromadorea</taxon>
        <taxon>Rhabditida</taxon>
        <taxon>Rhabditina</taxon>
        <taxon>Diplogasteromorpha</taxon>
        <taxon>Diplogasteroidea</taxon>
        <taxon>Neodiplogasteridae</taxon>
        <taxon>Pristionchus</taxon>
    </lineage>
</organism>
<dbReference type="SUPFAM" id="SSF75625">
    <property type="entry name" value="YebC-like"/>
    <property type="match status" value="1"/>
</dbReference>
<comment type="caution">
    <text evidence="4">The sequence shown here is derived from an EMBL/GenBank/DDBJ whole genome shotgun (WGS) entry which is preliminary data.</text>
</comment>
<dbReference type="InterPro" id="IPR026564">
    <property type="entry name" value="Transcrip_reg_TACO1-like_dom3"/>
</dbReference>
<evidence type="ECO:0000313" key="4">
    <source>
        <dbReference type="EMBL" id="GMS89119.1"/>
    </source>
</evidence>
<feature type="domain" description="TACO1/YebC-like N-terminal" evidence="3">
    <location>
        <begin position="42"/>
        <end position="111"/>
    </location>
</feature>
<name>A0AAV5T1K6_9BILA</name>
<evidence type="ECO:0000259" key="3">
    <source>
        <dbReference type="Pfam" id="PF20772"/>
    </source>
</evidence>
<accession>A0AAV5T1K6</accession>
<dbReference type="Pfam" id="PF01709">
    <property type="entry name" value="Transcrip_reg"/>
    <property type="match status" value="1"/>
</dbReference>
<dbReference type="InterPro" id="IPR029072">
    <property type="entry name" value="YebC-like"/>
</dbReference>